<evidence type="ECO:0000256" key="1">
    <source>
        <dbReference type="SAM" id="MobiDB-lite"/>
    </source>
</evidence>
<dbReference type="EMBL" id="JASAOG010000091">
    <property type="protein sequence ID" value="KAK0052824.1"/>
    <property type="molecule type" value="Genomic_DNA"/>
</dbReference>
<feature type="compositionally biased region" description="Basic and acidic residues" evidence="1">
    <location>
        <begin position="9"/>
        <end position="30"/>
    </location>
</feature>
<feature type="region of interest" description="Disordered" evidence="1">
    <location>
        <begin position="74"/>
        <end position="124"/>
    </location>
</feature>
<proteinExistence type="predicted"/>
<accession>A0AAD8BFH8</accession>
<evidence type="ECO:0000313" key="2">
    <source>
        <dbReference type="EMBL" id="KAK0052824.1"/>
    </source>
</evidence>
<gene>
    <name evidence="2" type="ORF">Bpfe_017678</name>
</gene>
<name>A0AAD8BFH8_BIOPF</name>
<feature type="compositionally biased region" description="Basic and acidic residues" evidence="1">
    <location>
        <begin position="83"/>
        <end position="98"/>
    </location>
</feature>
<reference evidence="2" key="2">
    <citation type="submission" date="2023-04" db="EMBL/GenBank/DDBJ databases">
        <authorList>
            <person name="Bu L."/>
            <person name="Lu L."/>
            <person name="Laidemitt M.R."/>
            <person name="Zhang S.M."/>
            <person name="Mutuku M."/>
            <person name="Mkoji G."/>
            <person name="Steinauer M."/>
            <person name="Loker E.S."/>
        </authorList>
    </citation>
    <scope>NUCLEOTIDE SEQUENCE</scope>
    <source>
        <strain evidence="2">KasaAsao</strain>
        <tissue evidence="2">Whole Snail</tissue>
    </source>
</reference>
<dbReference type="AlphaFoldDB" id="A0AAD8BFH8"/>
<sequence length="124" mass="13855">MELVNGEGGGHERSWSYSMERVEDSRDHRASQWRRGRTGEIIEQVNGEGGWTGEIIEHVNGEGGWTGEIIEQVNGEGGGQERSWSKSMEKGEDRRDHGASQWRRGRTGEIMEQVNGEGGGQERS</sequence>
<dbReference type="Proteomes" id="UP001233172">
    <property type="component" value="Unassembled WGS sequence"/>
</dbReference>
<comment type="caution">
    <text evidence="2">The sequence shown here is derived from an EMBL/GenBank/DDBJ whole genome shotgun (WGS) entry which is preliminary data.</text>
</comment>
<feature type="region of interest" description="Disordered" evidence="1">
    <location>
        <begin position="1"/>
        <end position="35"/>
    </location>
</feature>
<keyword evidence="3" id="KW-1185">Reference proteome</keyword>
<organism evidence="2 3">
    <name type="scientific">Biomphalaria pfeifferi</name>
    <name type="common">Bloodfluke planorb</name>
    <name type="synonym">Freshwater snail</name>
    <dbReference type="NCBI Taxonomy" id="112525"/>
    <lineage>
        <taxon>Eukaryota</taxon>
        <taxon>Metazoa</taxon>
        <taxon>Spiralia</taxon>
        <taxon>Lophotrochozoa</taxon>
        <taxon>Mollusca</taxon>
        <taxon>Gastropoda</taxon>
        <taxon>Heterobranchia</taxon>
        <taxon>Euthyneura</taxon>
        <taxon>Panpulmonata</taxon>
        <taxon>Hygrophila</taxon>
        <taxon>Lymnaeoidea</taxon>
        <taxon>Planorbidae</taxon>
        <taxon>Biomphalaria</taxon>
    </lineage>
</organism>
<evidence type="ECO:0000313" key="3">
    <source>
        <dbReference type="Proteomes" id="UP001233172"/>
    </source>
</evidence>
<protein>
    <submittedName>
        <fullName evidence="2">Uncharacterized protein</fullName>
    </submittedName>
</protein>
<reference evidence="2" key="1">
    <citation type="journal article" date="2023" name="PLoS Negl. Trop. Dis.">
        <title>A genome sequence for Biomphalaria pfeifferi, the major vector snail for the human-infecting parasite Schistosoma mansoni.</title>
        <authorList>
            <person name="Bu L."/>
            <person name="Lu L."/>
            <person name="Laidemitt M.R."/>
            <person name="Zhang S.M."/>
            <person name="Mutuku M."/>
            <person name="Mkoji G."/>
            <person name="Steinauer M."/>
            <person name="Loker E.S."/>
        </authorList>
    </citation>
    <scope>NUCLEOTIDE SEQUENCE</scope>
    <source>
        <strain evidence="2">KasaAsao</strain>
    </source>
</reference>